<feature type="compositionally biased region" description="Basic and acidic residues" evidence="1">
    <location>
        <begin position="68"/>
        <end position="78"/>
    </location>
</feature>
<feature type="compositionally biased region" description="Basic and acidic residues" evidence="1">
    <location>
        <begin position="24"/>
        <end position="40"/>
    </location>
</feature>
<name>A0A8K0JYE5_LADFU</name>
<accession>A0A8K0JYE5</accession>
<evidence type="ECO:0000313" key="2">
    <source>
        <dbReference type="EMBL" id="KAG8222568.1"/>
    </source>
</evidence>
<feature type="region of interest" description="Disordered" evidence="1">
    <location>
        <begin position="308"/>
        <end position="335"/>
    </location>
</feature>
<feature type="compositionally biased region" description="Acidic residues" evidence="1">
    <location>
        <begin position="225"/>
        <end position="237"/>
    </location>
</feature>
<reference evidence="2" key="1">
    <citation type="submission" date="2013-04" db="EMBL/GenBank/DDBJ databases">
        <authorList>
            <person name="Qu J."/>
            <person name="Murali S.C."/>
            <person name="Bandaranaike D."/>
            <person name="Bellair M."/>
            <person name="Blankenburg K."/>
            <person name="Chao H."/>
            <person name="Dinh H."/>
            <person name="Doddapaneni H."/>
            <person name="Downs B."/>
            <person name="Dugan-Rocha S."/>
            <person name="Elkadiri S."/>
            <person name="Gnanaolivu R.D."/>
            <person name="Hernandez B."/>
            <person name="Javaid M."/>
            <person name="Jayaseelan J.C."/>
            <person name="Lee S."/>
            <person name="Li M."/>
            <person name="Ming W."/>
            <person name="Munidasa M."/>
            <person name="Muniz J."/>
            <person name="Nguyen L."/>
            <person name="Ongeri F."/>
            <person name="Osuji N."/>
            <person name="Pu L.-L."/>
            <person name="Puazo M."/>
            <person name="Qu C."/>
            <person name="Quiroz J."/>
            <person name="Raj R."/>
            <person name="Weissenberger G."/>
            <person name="Xin Y."/>
            <person name="Zou X."/>
            <person name="Han Y."/>
            <person name="Richards S."/>
            <person name="Worley K."/>
            <person name="Muzny D."/>
            <person name="Gibbs R."/>
        </authorList>
    </citation>
    <scope>NUCLEOTIDE SEQUENCE</scope>
    <source>
        <strain evidence="2">Sampled in the wild</strain>
    </source>
</reference>
<evidence type="ECO:0000256" key="1">
    <source>
        <dbReference type="SAM" id="MobiDB-lite"/>
    </source>
</evidence>
<dbReference type="Proteomes" id="UP000792457">
    <property type="component" value="Unassembled WGS sequence"/>
</dbReference>
<feature type="compositionally biased region" description="Basic and acidic residues" evidence="1">
    <location>
        <begin position="192"/>
        <end position="224"/>
    </location>
</feature>
<proteinExistence type="predicted"/>
<feature type="compositionally biased region" description="Polar residues" evidence="1">
    <location>
        <begin position="9"/>
        <end position="22"/>
    </location>
</feature>
<dbReference type="EMBL" id="KZ308137">
    <property type="protein sequence ID" value="KAG8222568.1"/>
    <property type="molecule type" value="Genomic_DNA"/>
</dbReference>
<dbReference type="AlphaFoldDB" id="A0A8K0JYE5"/>
<evidence type="ECO:0000313" key="3">
    <source>
        <dbReference type="Proteomes" id="UP000792457"/>
    </source>
</evidence>
<comment type="caution">
    <text evidence="2">The sequence shown here is derived from an EMBL/GenBank/DDBJ whole genome shotgun (WGS) entry which is preliminary data.</text>
</comment>
<gene>
    <name evidence="2" type="ORF">J437_LFUL011694</name>
</gene>
<keyword evidence="3" id="KW-1185">Reference proteome</keyword>
<feature type="compositionally biased region" description="Acidic residues" evidence="1">
    <location>
        <begin position="244"/>
        <end position="271"/>
    </location>
</feature>
<sequence length="335" mass="37505">MNHPIHPKITSTGTPPTESTAKWESFRRAGDARPGEDSSHRVQNRHGILLRADPPERTTPPARSPWAIRREEGVRWEGRGSSPSPPSNDKPREDQPQFTYEESEGIPEVEVVLDGREEDLTQDPNRTKSQSARSPYARASEAQRPTNPSIAHLPEASGSHAPPPSASLKSMTAPSSMEWDAAAVNGSLEEDVQLREGKEEERDGVRRRNHRQWEGEHGEEIVEGEREEDEEGSEEEGRDNHGEWEEDEEEEGSEESEEGEDESDEDVLEEEKDGREERRQHQASNKIATEGIPVFNMLTKILKRLNSSSNPKELEVSGSKNGTMGKDGMKIKGIE</sequence>
<feature type="region of interest" description="Disordered" evidence="1">
    <location>
        <begin position="1"/>
        <end position="291"/>
    </location>
</feature>
<organism evidence="2 3">
    <name type="scientific">Ladona fulva</name>
    <name type="common">Scarce chaser dragonfly</name>
    <name type="synonym">Libellula fulva</name>
    <dbReference type="NCBI Taxonomy" id="123851"/>
    <lineage>
        <taxon>Eukaryota</taxon>
        <taxon>Metazoa</taxon>
        <taxon>Ecdysozoa</taxon>
        <taxon>Arthropoda</taxon>
        <taxon>Hexapoda</taxon>
        <taxon>Insecta</taxon>
        <taxon>Pterygota</taxon>
        <taxon>Palaeoptera</taxon>
        <taxon>Odonata</taxon>
        <taxon>Epiprocta</taxon>
        <taxon>Anisoptera</taxon>
        <taxon>Libelluloidea</taxon>
        <taxon>Libellulidae</taxon>
        <taxon>Ladona</taxon>
    </lineage>
</organism>
<reference evidence="2" key="2">
    <citation type="submission" date="2017-10" db="EMBL/GenBank/DDBJ databases">
        <title>Ladona fulva Genome sequencing and assembly.</title>
        <authorList>
            <person name="Murali S."/>
            <person name="Richards S."/>
            <person name="Bandaranaike D."/>
            <person name="Bellair M."/>
            <person name="Blankenburg K."/>
            <person name="Chao H."/>
            <person name="Dinh H."/>
            <person name="Doddapaneni H."/>
            <person name="Dugan-Rocha S."/>
            <person name="Elkadiri S."/>
            <person name="Gnanaolivu R."/>
            <person name="Hernandez B."/>
            <person name="Skinner E."/>
            <person name="Javaid M."/>
            <person name="Lee S."/>
            <person name="Li M."/>
            <person name="Ming W."/>
            <person name="Munidasa M."/>
            <person name="Muniz J."/>
            <person name="Nguyen L."/>
            <person name="Hughes D."/>
            <person name="Osuji N."/>
            <person name="Pu L.-L."/>
            <person name="Puazo M."/>
            <person name="Qu C."/>
            <person name="Quiroz J."/>
            <person name="Raj R."/>
            <person name="Weissenberger G."/>
            <person name="Xin Y."/>
            <person name="Zou X."/>
            <person name="Han Y."/>
            <person name="Worley K."/>
            <person name="Muzny D."/>
            <person name="Gibbs R."/>
        </authorList>
    </citation>
    <scope>NUCLEOTIDE SEQUENCE</scope>
    <source>
        <strain evidence="2">Sampled in the wild</strain>
    </source>
</reference>
<feature type="compositionally biased region" description="Polar residues" evidence="1">
    <location>
        <begin position="122"/>
        <end position="133"/>
    </location>
</feature>
<protein>
    <submittedName>
        <fullName evidence="2">Uncharacterized protein</fullName>
    </submittedName>
</protein>